<dbReference type="PANTHER" id="PTHR11059:SF0">
    <property type="entry name" value="DNA REPAIR PROTEIN RECN"/>
    <property type="match status" value="1"/>
</dbReference>
<evidence type="ECO:0000256" key="7">
    <source>
        <dbReference type="ARBA" id="ARBA00023204"/>
    </source>
</evidence>
<dbReference type="GO" id="GO:0043590">
    <property type="term" value="C:bacterial nucleoid"/>
    <property type="evidence" value="ECO:0007669"/>
    <property type="project" value="TreeGrafter"/>
</dbReference>
<keyword evidence="13" id="KW-1185">Reference proteome</keyword>
<evidence type="ECO:0000256" key="4">
    <source>
        <dbReference type="ARBA" id="ARBA00022741"/>
    </source>
</evidence>
<dbReference type="SMART" id="SM00382">
    <property type="entry name" value="AAA"/>
    <property type="match status" value="1"/>
</dbReference>
<dbReference type="AlphaFoldDB" id="E8MYE2"/>
<dbReference type="InterPro" id="IPR004604">
    <property type="entry name" value="DNA_recomb/repair_RecN"/>
</dbReference>
<dbReference type="GO" id="GO:0006310">
    <property type="term" value="P:DNA recombination"/>
    <property type="evidence" value="ECO:0007669"/>
    <property type="project" value="InterPro"/>
</dbReference>
<evidence type="ECO:0000313" key="12">
    <source>
        <dbReference type="EMBL" id="BAJ62087.1"/>
    </source>
</evidence>
<evidence type="ECO:0000256" key="9">
    <source>
        <dbReference type="PIRNR" id="PIRNR003128"/>
    </source>
</evidence>
<dbReference type="InterPro" id="IPR003395">
    <property type="entry name" value="RecF/RecN/SMC_N"/>
</dbReference>
<comment type="similarity">
    <text evidence="2 9">Belongs to the RecN family.</text>
</comment>
<dbReference type="OrthoDB" id="9806954at2"/>
<dbReference type="EMBL" id="AP012029">
    <property type="protein sequence ID" value="BAJ62087.1"/>
    <property type="molecule type" value="Genomic_DNA"/>
</dbReference>
<dbReference type="FunFam" id="3.40.50.300:FF:000319">
    <property type="entry name" value="DNA repair protein RecN"/>
    <property type="match status" value="1"/>
</dbReference>
<keyword evidence="5 9" id="KW-0227">DNA damage</keyword>
<keyword evidence="10" id="KW-0175">Coiled coil</keyword>
<keyword evidence="4" id="KW-0547">Nucleotide-binding</keyword>
<feature type="coiled-coil region" evidence="10">
    <location>
        <begin position="155"/>
        <end position="233"/>
    </location>
</feature>
<dbReference type="SUPFAM" id="SSF52540">
    <property type="entry name" value="P-loop containing nucleoside triphosphate hydrolases"/>
    <property type="match status" value="1"/>
</dbReference>
<dbReference type="Proteomes" id="UP000008922">
    <property type="component" value="Chromosome"/>
</dbReference>
<dbReference type="Gene3D" id="3.40.50.300">
    <property type="entry name" value="P-loop containing nucleotide triphosphate hydrolases"/>
    <property type="match status" value="2"/>
</dbReference>
<dbReference type="KEGG" id="atm:ANT_00530"/>
<dbReference type="NCBIfam" id="NF008121">
    <property type="entry name" value="PRK10869.1"/>
    <property type="match status" value="1"/>
</dbReference>
<keyword evidence="7 9" id="KW-0234">DNA repair</keyword>
<evidence type="ECO:0000256" key="3">
    <source>
        <dbReference type="ARBA" id="ARBA00021315"/>
    </source>
</evidence>
<dbReference type="STRING" id="926569.ANT_00530"/>
<accession>E8MYE2</accession>
<proteinExistence type="inferred from homology"/>
<evidence type="ECO:0000256" key="5">
    <source>
        <dbReference type="ARBA" id="ARBA00022763"/>
    </source>
</evidence>
<protein>
    <recommendedName>
        <fullName evidence="3 9">DNA repair protein RecN</fullName>
    </recommendedName>
    <alternativeName>
        <fullName evidence="8 9">Recombination protein N</fullName>
    </alternativeName>
</protein>
<dbReference type="FunFam" id="3.40.50.300:FF:000356">
    <property type="entry name" value="DNA repair protein RecN"/>
    <property type="match status" value="1"/>
</dbReference>
<reference evidence="12 13" key="1">
    <citation type="submission" date="2010-12" db="EMBL/GenBank/DDBJ databases">
        <title>Whole genome sequence of Anaerolinea thermophila UNI-1.</title>
        <authorList>
            <person name="Narita-Yamada S."/>
            <person name="Kishi E."/>
            <person name="Watanabe Y."/>
            <person name="Takasaki K."/>
            <person name="Ankai A."/>
            <person name="Oguchi A."/>
            <person name="Fukui S."/>
            <person name="Takahashi M."/>
            <person name="Yashiro I."/>
            <person name="Hosoyama A."/>
            <person name="Sekiguchi Y."/>
            <person name="Hanada S."/>
            <person name="Fujita N."/>
        </authorList>
    </citation>
    <scope>NUCLEOTIDE SEQUENCE [LARGE SCALE GENOMIC DNA]</scope>
    <source>
        <strain evidence="13">DSM 14523 / JCM 11388 / NBRC 100420 / UNI-1</strain>
    </source>
</reference>
<dbReference type="NCBIfam" id="TIGR00634">
    <property type="entry name" value="recN"/>
    <property type="match status" value="1"/>
</dbReference>
<sequence>MLSELRIENFAIIDHLTLTFRPGLIAFTGETGAGKSIILDAIAAVIGGKVEPAMIRAGAERALVEATFSLPEEIRPAVHEILEREDLLDDPETLLLAREIRREGRSVARVNGRAVSAGLMRELGSYLVDIHGQSEHLSLLNVKEHIHLLDRFAGLQDALDDYRKAYQRLQGMRRELDKLRQMEADAERRTDLLTYQLQEIESARLRVGEDEELRKERDRLANAENLAALAQQSLTLLDEGAPDTPALSDLAGQLVQLLHGMVRMDASQSDLLEQAETLAELASDLSRSLQTYLDGIEFNPRRLAQVEERLDLIHKIQRKYNGSIESALAFAEKARAELETIAHATERIAELEEEEASALQELSERARTLSERRREAARRLESAVERELSDLSMNGARFAVDFRTEPDPAGLSLPDGSRVAFDALGFDRVEFLIAPNPGEGLKPLVKIASGGETSRLMLALKNVLAQADYVPTLIFDEIDQGIGGRVGAVVGEKLWQLGRRHEVLCVTHLPQLAAYGDLHFSVRKQVHGGRTTTQVQPLDEENRLNELAVMLGGLNPANLAAARETRLAAQQRMQELAVKP</sequence>
<dbReference type="HOGENOM" id="CLU_018297_3_1_0"/>
<evidence type="ECO:0000256" key="6">
    <source>
        <dbReference type="ARBA" id="ARBA00022840"/>
    </source>
</evidence>
<dbReference type="Pfam" id="PF02463">
    <property type="entry name" value="SMC_N"/>
    <property type="match status" value="1"/>
</dbReference>
<evidence type="ECO:0000313" key="13">
    <source>
        <dbReference type="Proteomes" id="UP000008922"/>
    </source>
</evidence>
<dbReference type="PIRSF" id="PIRSF003128">
    <property type="entry name" value="RecN"/>
    <property type="match status" value="1"/>
</dbReference>
<dbReference type="GO" id="GO:0006281">
    <property type="term" value="P:DNA repair"/>
    <property type="evidence" value="ECO:0007669"/>
    <property type="project" value="UniProtKB-KW"/>
</dbReference>
<dbReference type="CDD" id="cd03241">
    <property type="entry name" value="ABC_RecN"/>
    <property type="match status" value="2"/>
</dbReference>
<organism evidence="12 13">
    <name type="scientific">Anaerolinea thermophila (strain DSM 14523 / JCM 11388 / NBRC 100420 / UNI-1)</name>
    <dbReference type="NCBI Taxonomy" id="926569"/>
    <lineage>
        <taxon>Bacteria</taxon>
        <taxon>Bacillati</taxon>
        <taxon>Chloroflexota</taxon>
        <taxon>Anaerolineae</taxon>
        <taxon>Anaerolineales</taxon>
        <taxon>Anaerolineaceae</taxon>
        <taxon>Anaerolinea</taxon>
    </lineage>
</organism>
<evidence type="ECO:0000256" key="2">
    <source>
        <dbReference type="ARBA" id="ARBA00009441"/>
    </source>
</evidence>
<evidence type="ECO:0000259" key="11">
    <source>
        <dbReference type="SMART" id="SM00382"/>
    </source>
</evidence>
<evidence type="ECO:0000256" key="8">
    <source>
        <dbReference type="ARBA" id="ARBA00033408"/>
    </source>
</evidence>
<evidence type="ECO:0000256" key="1">
    <source>
        <dbReference type="ARBA" id="ARBA00003618"/>
    </source>
</evidence>
<dbReference type="InParanoid" id="E8MYE2"/>
<evidence type="ECO:0000256" key="10">
    <source>
        <dbReference type="SAM" id="Coils"/>
    </source>
</evidence>
<dbReference type="FunCoup" id="E8MYE2">
    <property type="interactions" value="296"/>
</dbReference>
<feature type="domain" description="AAA+ ATPase" evidence="11">
    <location>
        <begin position="21"/>
        <end position="532"/>
    </location>
</feature>
<dbReference type="InterPro" id="IPR003593">
    <property type="entry name" value="AAA+_ATPase"/>
</dbReference>
<name>E8MYE2_ANATU</name>
<dbReference type="GO" id="GO:0009432">
    <property type="term" value="P:SOS response"/>
    <property type="evidence" value="ECO:0007669"/>
    <property type="project" value="TreeGrafter"/>
</dbReference>
<dbReference type="GO" id="GO:0005524">
    <property type="term" value="F:ATP binding"/>
    <property type="evidence" value="ECO:0007669"/>
    <property type="project" value="UniProtKB-KW"/>
</dbReference>
<feature type="coiled-coil region" evidence="10">
    <location>
        <begin position="334"/>
        <end position="386"/>
    </location>
</feature>
<dbReference type="eggNOG" id="COG0497">
    <property type="taxonomic scope" value="Bacteria"/>
</dbReference>
<keyword evidence="6" id="KW-0067">ATP-binding</keyword>
<dbReference type="InterPro" id="IPR027417">
    <property type="entry name" value="P-loop_NTPase"/>
</dbReference>
<dbReference type="PANTHER" id="PTHR11059">
    <property type="entry name" value="DNA REPAIR PROTEIN RECN"/>
    <property type="match status" value="1"/>
</dbReference>
<dbReference type="RefSeq" id="WP_013558485.1">
    <property type="nucleotide sequence ID" value="NC_014960.1"/>
</dbReference>
<gene>
    <name evidence="12" type="primary">recN</name>
    <name evidence="12" type="ordered locus">ANT_00530</name>
</gene>
<comment type="function">
    <text evidence="1 9">May be involved in recombinational repair of damaged DNA.</text>
</comment>